<dbReference type="InterPro" id="IPR006091">
    <property type="entry name" value="Acyl-CoA_Oxase/DH_mid-dom"/>
</dbReference>
<evidence type="ECO:0000259" key="8">
    <source>
        <dbReference type="Pfam" id="PF02770"/>
    </source>
</evidence>
<dbReference type="Pfam" id="PF02770">
    <property type="entry name" value="Acyl-CoA_dh_M"/>
    <property type="match status" value="1"/>
</dbReference>
<dbReference type="GO" id="GO:0050660">
    <property type="term" value="F:flavin adenine dinucleotide binding"/>
    <property type="evidence" value="ECO:0007669"/>
    <property type="project" value="InterPro"/>
</dbReference>
<evidence type="ECO:0008006" key="12">
    <source>
        <dbReference type="Google" id="ProtNLM"/>
    </source>
</evidence>
<dbReference type="PANTHER" id="PTHR48083">
    <property type="entry name" value="MEDIUM-CHAIN SPECIFIC ACYL-COA DEHYDROGENASE, MITOCHONDRIAL-RELATED"/>
    <property type="match status" value="1"/>
</dbReference>
<dbReference type="SUPFAM" id="SSF47203">
    <property type="entry name" value="Acyl-CoA dehydrogenase C-terminal domain-like"/>
    <property type="match status" value="1"/>
</dbReference>
<evidence type="ECO:0000256" key="6">
    <source>
        <dbReference type="RuleBase" id="RU362125"/>
    </source>
</evidence>
<dbReference type="EMBL" id="JAACFV010000057">
    <property type="protein sequence ID" value="KAF7508197.1"/>
    <property type="molecule type" value="Genomic_DNA"/>
</dbReference>
<evidence type="ECO:0000256" key="2">
    <source>
        <dbReference type="ARBA" id="ARBA00009347"/>
    </source>
</evidence>
<keyword evidence="5 6" id="KW-0560">Oxidoreductase</keyword>
<evidence type="ECO:0000259" key="9">
    <source>
        <dbReference type="Pfam" id="PF02771"/>
    </source>
</evidence>
<evidence type="ECO:0000256" key="1">
    <source>
        <dbReference type="ARBA" id="ARBA00001974"/>
    </source>
</evidence>
<comment type="similarity">
    <text evidence="2 6">Belongs to the acyl-CoA dehydrogenase family.</text>
</comment>
<dbReference type="Pfam" id="PF00441">
    <property type="entry name" value="Acyl-CoA_dh_1"/>
    <property type="match status" value="1"/>
</dbReference>
<evidence type="ECO:0000313" key="11">
    <source>
        <dbReference type="Proteomes" id="UP000606974"/>
    </source>
</evidence>
<organism evidence="10 11">
    <name type="scientific">Endocarpon pusillum</name>
    <dbReference type="NCBI Taxonomy" id="364733"/>
    <lineage>
        <taxon>Eukaryota</taxon>
        <taxon>Fungi</taxon>
        <taxon>Dikarya</taxon>
        <taxon>Ascomycota</taxon>
        <taxon>Pezizomycotina</taxon>
        <taxon>Eurotiomycetes</taxon>
        <taxon>Chaetothyriomycetidae</taxon>
        <taxon>Verrucariales</taxon>
        <taxon>Verrucariaceae</taxon>
        <taxon>Endocarpon</taxon>
    </lineage>
</organism>
<dbReference type="InterPro" id="IPR009075">
    <property type="entry name" value="AcylCo_DH/oxidase_C"/>
</dbReference>
<evidence type="ECO:0000313" key="10">
    <source>
        <dbReference type="EMBL" id="KAF7508197.1"/>
    </source>
</evidence>
<keyword evidence="11" id="KW-1185">Reference proteome</keyword>
<dbReference type="GO" id="GO:0033539">
    <property type="term" value="P:fatty acid beta-oxidation using acyl-CoA dehydrogenase"/>
    <property type="evidence" value="ECO:0007669"/>
    <property type="project" value="TreeGrafter"/>
</dbReference>
<sequence>MSPPNPIPFSEPPYLCGLPSPYYTPSHLKWQKACRAFLEEHFLPYAMDWECEGTVPAHVFQTFAKHNMLIPNLPAPLPVQWLKKLGIHDILGAVKVEEWDYLHTGIYIDEMARSGLAGPSGSLTVGMAFGVPPLIKFGNPELQSRFLPDLLTGKKRACIAITEPSAGSDVANISTTATKSSDGQSYILTGTKKWITNGIWSDYACMAVRTGSPDSGPAGLSLLMVPLKNQPGVTMRRLKPSGQITAGTTFINLDDVHVPVSNLIGTEGLGMKYIMMNFNHERLSIAVGATRQARRALSAAFEYCLKREAFGKSLIEQPVVRHRLAKAGAELESMSAWVEQFLYQMVHLPPKEADTRLGGLTALAKAKAGLVLNECAQCAVLLFGGSGYTTTGQGEIAERIYREVMGIRIPGGSEDVMLDLAVRQLARNYQAHTEKIMERPRGGAKL</sequence>
<dbReference type="InterPro" id="IPR046373">
    <property type="entry name" value="Acyl-CoA_Oxase/DH_mid-dom_sf"/>
</dbReference>
<proteinExistence type="inferred from homology"/>
<gene>
    <name evidence="10" type="ORF">GJ744_009494</name>
</gene>
<dbReference type="OrthoDB" id="10254877at2759"/>
<dbReference type="GO" id="GO:0005737">
    <property type="term" value="C:cytoplasm"/>
    <property type="evidence" value="ECO:0007669"/>
    <property type="project" value="TreeGrafter"/>
</dbReference>
<evidence type="ECO:0000256" key="4">
    <source>
        <dbReference type="ARBA" id="ARBA00022827"/>
    </source>
</evidence>
<evidence type="ECO:0000259" key="7">
    <source>
        <dbReference type="Pfam" id="PF00441"/>
    </source>
</evidence>
<dbReference type="Pfam" id="PF02771">
    <property type="entry name" value="Acyl-CoA_dh_N"/>
    <property type="match status" value="1"/>
</dbReference>
<keyword evidence="4 6" id="KW-0274">FAD</keyword>
<evidence type="ECO:0000256" key="3">
    <source>
        <dbReference type="ARBA" id="ARBA00022630"/>
    </source>
</evidence>
<evidence type="ECO:0000256" key="5">
    <source>
        <dbReference type="ARBA" id="ARBA00023002"/>
    </source>
</evidence>
<name>A0A8H7E3P4_9EURO</name>
<dbReference type="Gene3D" id="1.20.140.10">
    <property type="entry name" value="Butyryl-CoA Dehydrogenase, subunit A, domain 3"/>
    <property type="match status" value="1"/>
</dbReference>
<dbReference type="InterPro" id="IPR013786">
    <property type="entry name" value="AcylCoA_DH/ox_N"/>
</dbReference>
<protein>
    <recommendedName>
        <fullName evidence="12">Acyl-CoA dehydrogenase</fullName>
    </recommendedName>
</protein>
<dbReference type="PANTHER" id="PTHR48083:SF15">
    <property type="entry name" value="ACYL-COA DEHYDROGENASE APDG"/>
    <property type="match status" value="1"/>
</dbReference>
<dbReference type="GO" id="GO:0003995">
    <property type="term" value="F:acyl-CoA dehydrogenase activity"/>
    <property type="evidence" value="ECO:0007669"/>
    <property type="project" value="TreeGrafter"/>
</dbReference>
<dbReference type="InterPro" id="IPR050741">
    <property type="entry name" value="Acyl-CoA_dehydrogenase"/>
</dbReference>
<feature type="domain" description="Acyl-CoA dehydrogenase/oxidase C-terminal" evidence="7">
    <location>
        <begin position="270"/>
        <end position="425"/>
    </location>
</feature>
<dbReference type="AlphaFoldDB" id="A0A8H7E3P4"/>
<keyword evidence="3 6" id="KW-0285">Flavoprotein</keyword>
<dbReference type="Proteomes" id="UP000606974">
    <property type="component" value="Unassembled WGS sequence"/>
</dbReference>
<accession>A0A8H7E3P4</accession>
<comment type="caution">
    <text evidence="10">The sequence shown here is derived from an EMBL/GenBank/DDBJ whole genome shotgun (WGS) entry which is preliminary data.</text>
</comment>
<dbReference type="InterPro" id="IPR009100">
    <property type="entry name" value="AcylCoA_DH/oxidase_NM_dom_sf"/>
</dbReference>
<comment type="cofactor">
    <cofactor evidence="1 6">
        <name>FAD</name>
        <dbReference type="ChEBI" id="CHEBI:57692"/>
    </cofactor>
</comment>
<reference evidence="10" key="1">
    <citation type="submission" date="2020-02" db="EMBL/GenBank/DDBJ databases">
        <authorList>
            <person name="Palmer J.M."/>
        </authorList>
    </citation>
    <scope>NUCLEOTIDE SEQUENCE</scope>
    <source>
        <strain evidence="10">EPUS1.4</strain>
        <tissue evidence="10">Thallus</tissue>
    </source>
</reference>
<dbReference type="Gene3D" id="2.40.110.10">
    <property type="entry name" value="Butyryl-CoA Dehydrogenase, subunit A, domain 2"/>
    <property type="match status" value="1"/>
</dbReference>
<feature type="domain" description="Acyl-CoA oxidase/dehydrogenase middle" evidence="8">
    <location>
        <begin position="158"/>
        <end position="256"/>
    </location>
</feature>
<feature type="domain" description="Acyl-CoA dehydrogenase/oxidase N-terminal" evidence="9">
    <location>
        <begin position="24"/>
        <end position="154"/>
    </location>
</feature>
<dbReference type="InterPro" id="IPR036250">
    <property type="entry name" value="AcylCo_DH-like_C"/>
</dbReference>
<dbReference type="SUPFAM" id="SSF56645">
    <property type="entry name" value="Acyl-CoA dehydrogenase NM domain-like"/>
    <property type="match status" value="1"/>
</dbReference>
<dbReference type="InterPro" id="IPR037069">
    <property type="entry name" value="AcylCoA_DH/ox_N_sf"/>
</dbReference>
<dbReference type="Gene3D" id="1.10.540.10">
    <property type="entry name" value="Acyl-CoA dehydrogenase/oxidase, N-terminal domain"/>
    <property type="match status" value="1"/>
</dbReference>